<comment type="caution">
    <text evidence="1">The sequence shown here is derived from an EMBL/GenBank/DDBJ whole genome shotgun (WGS) entry which is preliminary data.</text>
</comment>
<feature type="non-terminal residue" evidence="1">
    <location>
        <position position="771"/>
    </location>
</feature>
<dbReference type="Proteomes" id="UP000189670">
    <property type="component" value="Unassembled WGS sequence"/>
</dbReference>
<protein>
    <recommendedName>
        <fullName evidence="3">Calx-beta domain-containing protein</fullName>
    </recommendedName>
</protein>
<evidence type="ECO:0000313" key="1">
    <source>
        <dbReference type="EMBL" id="ETR67900.1"/>
    </source>
</evidence>
<dbReference type="AlphaFoldDB" id="A0A1V1NZ99"/>
<evidence type="ECO:0008006" key="3">
    <source>
        <dbReference type="Google" id="ProtNLM"/>
    </source>
</evidence>
<dbReference type="Gene3D" id="2.60.40.2030">
    <property type="match status" value="1"/>
</dbReference>
<sequence>MTDGDTMISGNAKTELLAAINLYFEASAFIRNEQDDQTDDLLQIDDDKDHYETEFQEDLIKIEQSINETMPVTIGEIETDIETLWYIMMEPDSGSQHLASWWVITDEFNTLKHSGSQFHSSCIDFSHGCYGEIVTYEKSDDLLTVLAVSSDGTSITYTGTLTADESAIVSGTYIATYYDYNGKNTVTGNFSGSKEYSDTRVEDNTLTVNAGEIFNDPIDIRSYLPELATDPYTHDILIVSESSFPDRTFSGILPDKWPTKGDVYIDKVRVWGEYDGLSLHIQMSGISPWHIKEMYVNTPVERLIFEKPFNVYNDYANRELWFSTYTQDLAQGNYEFVVIDNWDNKYTLDKHYTFNYFQPIDTSQIFPGSSVNTTTPTFSWPDVPSYKPAVPKYELHIRTIFDPFIGYKTIHYLTLAGTNYIIPDGILQNNKYYKWWLYIKDHSNVDIANNFDTLISNVLYIGDASDFKITNAIIRSEQSLSYTRTIIDLDTVGWSEDIAISNSGPINNLMLNRDVPYASQRAYTIIPNSIPDGIYNFIMEKAGQTISYSVAYSFQSIPVAQGLTVTSKHDNDYIYTTMPQFIWQPVSKTGVSLYTNIQIFEYISDNLIYESPVSLKTQATIPANILKANNAYRYRVMVYDSPTNAQNVSVTDFQVFYIKITDPALMLTIPTSANEKDGMLAQKCAVYLNTVPVKDVVITFTSMDTSEIKVPATLTIPKGQMSATFSIQVIDDDELDNDQTVSINATAIGWEPGSASITVIDDDEDWKSIDL</sequence>
<name>A0A1V1NZ99_9BACT</name>
<organism evidence="1 2">
    <name type="scientific">Candidatus Magnetoglobus multicellularis str. Araruama</name>
    <dbReference type="NCBI Taxonomy" id="890399"/>
    <lineage>
        <taxon>Bacteria</taxon>
        <taxon>Pseudomonadati</taxon>
        <taxon>Thermodesulfobacteriota</taxon>
        <taxon>Desulfobacteria</taxon>
        <taxon>Desulfobacterales</taxon>
        <taxon>Desulfobacteraceae</taxon>
        <taxon>Candidatus Magnetoglobus</taxon>
    </lineage>
</organism>
<gene>
    <name evidence="1" type="ORF">OMM_11094</name>
</gene>
<reference evidence="2" key="1">
    <citation type="submission" date="2012-11" db="EMBL/GenBank/DDBJ databases">
        <authorList>
            <person name="Lucero-Rivera Y.E."/>
            <person name="Tovar-Ramirez D."/>
        </authorList>
    </citation>
    <scope>NUCLEOTIDE SEQUENCE [LARGE SCALE GENOMIC DNA]</scope>
    <source>
        <strain evidence="2">Araruama</strain>
    </source>
</reference>
<dbReference type="EMBL" id="ATBP01001164">
    <property type="protein sequence ID" value="ETR67900.1"/>
    <property type="molecule type" value="Genomic_DNA"/>
</dbReference>
<accession>A0A1V1NZ99</accession>
<evidence type="ECO:0000313" key="2">
    <source>
        <dbReference type="Proteomes" id="UP000189670"/>
    </source>
</evidence>
<proteinExistence type="predicted"/>
<dbReference type="SUPFAM" id="SSF141072">
    <property type="entry name" value="CalX-like"/>
    <property type="match status" value="1"/>
</dbReference>
<dbReference type="InterPro" id="IPR038081">
    <property type="entry name" value="CalX-like_sf"/>
</dbReference>